<comment type="similarity">
    <text evidence="2">Belongs to the IFT57 family.</text>
</comment>
<accession>A0AAD9NJB2</accession>
<evidence type="ECO:0000256" key="1">
    <source>
        <dbReference type="ARBA" id="ARBA00004138"/>
    </source>
</evidence>
<keyword evidence="4" id="KW-0966">Cell projection</keyword>
<evidence type="ECO:0000313" key="6">
    <source>
        <dbReference type="Proteomes" id="UP001209878"/>
    </source>
</evidence>
<comment type="caution">
    <text evidence="5">The sequence shown here is derived from an EMBL/GenBank/DDBJ whole genome shotgun (WGS) entry which is preliminary data.</text>
</comment>
<evidence type="ECO:0008006" key="7">
    <source>
        <dbReference type="Google" id="ProtNLM"/>
    </source>
</evidence>
<dbReference type="GO" id="GO:0005815">
    <property type="term" value="C:microtubule organizing center"/>
    <property type="evidence" value="ECO:0007669"/>
    <property type="project" value="TreeGrafter"/>
</dbReference>
<dbReference type="Pfam" id="PF10498">
    <property type="entry name" value="IFT57"/>
    <property type="match status" value="1"/>
</dbReference>
<gene>
    <name evidence="5" type="ORF">NP493_987g00021</name>
</gene>
<proteinExistence type="inferred from homology"/>
<evidence type="ECO:0000256" key="3">
    <source>
        <dbReference type="ARBA" id="ARBA00023069"/>
    </source>
</evidence>
<dbReference type="Proteomes" id="UP001209878">
    <property type="component" value="Unassembled WGS sequence"/>
</dbReference>
<name>A0AAD9NJB2_RIDPI</name>
<evidence type="ECO:0000313" key="5">
    <source>
        <dbReference type="EMBL" id="KAK2172135.1"/>
    </source>
</evidence>
<dbReference type="EMBL" id="JAODUO010000989">
    <property type="protein sequence ID" value="KAK2172135.1"/>
    <property type="molecule type" value="Genomic_DNA"/>
</dbReference>
<dbReference type="GO" id="GO:0042073">
    <property type="term" value="P:intraciliary transport"/>
    <property type="evidence" value="ECO:0007669"/>
    <property type="project" value="TreeGrafter"/>
</dbReference>
<dbReference type="PANTHER" id="PTHR16011">
    <property type="entry name" value="IFT57/HIPPI"/>
    <property type="match status" value="1"/>
</dbReference>
<reference evidence="5" key="1">
    <citation type="journal article" date="2023" name="Mol. Biol. Evol.">
        <title>Third-Generation Sequencing Reveals the Adaptive Role of the Epigenome in Three Deep-Sea Polychaetes.</title>
        <authorList>
            <person name="Perez M."/>
            <person name="Aroh O."/>
            <person name="Sun Y."/>
            <person name="Lan Y."/>
            <person name="Juniper S.K."/>
            <person name="Young C.R."/>
            <person name="Angers B."/>
            <person name="Qian P.Y."/>
        </authorList>
    </citation>
    <scope>NUCLEOTIDE SEQUENCE</scope>
    <source>
        <strain evidence="5">R07B-5</strain>
    </source>
</reference>
<dbReference type="GO" id="GO:0005794">
    <property type="term" value="C:Golgi apparatus"/>
    <property type="evidence" value="ECO:0007669"/>
    <property type="project" value="TreeGrafter"/>
</dbReference>
<dbReference type="GO" id="GO:1905515">
    <property type="term" value="P:non-motile cilium assembly"/>
    <property type="evidence" value="ECO:0007669"/>
    <property type="project" value="TreeGrafter"/>
</dbReference>
<evidence type="ECO:0000256" key="2">
    <source>
        <dbReference type="ARBA" id="ARBA00009415"/>
    </source>
</evidence>
<protein>
    <recommendedName>
        <fullName evidence="7">Intraflagellar transport protein 57 homolog</fullName>
    </recommendedName>
</protein>
<dbReference type="PANTHER" id="PTHR16011:SF0">
    <property type="entry name" value="INTRAFLAGELLAR TRANSPORT PROTEIN 57 HOMOLOG"/>
    <property type="match status" value="1"/>
</dbReference>
<dbReference type="GO" id="GO:0005929">
    <property type="term" value="C:cilium"/>
    <property type="evidence" value="ECO:0007669"/>
    <property type="project" value="UniProtKB-SubCell"/>
</dbReference>
<sequence length="413" mass="47765">MSDERRRSDDMGSEQGPGLAYQVFVQMENLLDKFKLLHYEESFCQQLGFKPFSRHYFALPTNSGEQFYSFTSIAAWLLQMTGKHFEQPQEFDDPNATISSILEEVRQFGHSPDFPPSKLKTGSGEQCIWLLDRLTDEALKAKNFAWKKPIYPEEELDEENIIEDDAELDLNTMPDTKDEVDDDSDFEEEENILGLDDLSKLGSKTEAADSSKPDVIMESSTDIAEWKLEVERVLPQLKVTARTDNKDWRVHVEQMHVHQSGIDSSLKETHTYLDKLYEEITRTLEKIGTREKYLNSQLEQQLLEFRSMQDQLAETKERYRQGSGGVTERTRTLAEVTEELEHVKMEMEERGSSMTDGTPLVKVKQAIQKLKQETTQMDIRIGVVQHILLQAKLREKTNKNHNPLREISASEYE</sequence>
<organism evidence="5 6">
    <name type="scientific">Ridgeia piscesae</name>
    <name type="common">Tubeworm</name>
    <dbReference type="NCBI Taxonomy" id="27915"/>
    <lineage>
        <taxon>Eukaryota</taxon>
        <taxon>Metazoa</taxon>
        <taxon>Spiralia</taxon>
        <taxon>Lophotrochozoa</taxon>
        <taxon>Annelida</taxon>
        <taxon>Polychaeta</taxon>
        <taxon>Sedentaria</taxon>
        <taxon>Canalipalpata</taxon>
        <taxon>Sabellida</taxon>
        <taxon>Siboglinidae</taxon>
        <taxon>Ridgeia</taxon>
    </lineage>
</organism>
<dbReference type="GO" id="GO:0030992">
    <property type="term" value="C:intraciliary transport particle B"/>
    <property type="evidence" value="ECO:0007669"/>
    <property type="project" value="TreeGrafter"/>
</dbReference>
<keyword evidence="6" id="KW-1185">Reference proteome</keyword>
<evidence type="ECO:0000256" key="4">
    <source>
        <dbReference type="ARBA" id="ARBA00023273"/>
    </source>
</evidence>
<dbReference type="AlphaFoldDB" id="A0AAD9NJB2"/>
<comment type="subcellular location">
    <subcellularLocation>
        <location evidence="1">Cell projection</location>
        <location evidence="1">Cilium</location>
    </subcellularLocation>
</comment>
<keyword evidence="3" id="KW-0969">Cilium</keyword>
<dbReference type="InterPro" id="IPR019530">
    <property type="entry name" value="Intra-flagellar_transport_57"/>
</dbReference>